<gene>
    <name evidence="1" type="ORF">NX722_22065</name>
</gene>
<accession>A0ABT3N0W7</accession>
<dbReference type="RefSeq" id="WP_262565031.1">
    <property type="nucleotide sequence ID" value="NZ_JAPFCC010000001.1"/>
</dbReference>
<name>A0ABT3N0W7_9GAMM</name>
<organism evidence="1 2">
    <name type="scientific">Endozoicomonas gorgoniicola</name>
    <dbReference type="NCBI Taxonomy" id="1234144"/>
    <lineage>
        <taxon>Bacteria</taxon>
        <taxon>Pseudomonadati</taxon>
        <taxon>Pseudomonadota</taxon>
        <taxon>Gammaproteobacteria</taxon>
        <taxon>Oceanospirillales</taxon>
        <taxon>Endozoicomonadaceae</taxon>
        <taxon>Endozoicomonas</taxon>
    </lineage>
</organism>
<sequence length="452" mass="49376">MLNQSLPAFIVAVLSGYCGASPVTSGSHQPVDPFNPCDPVHYDTVIEASPGDDLLVHLESIRRSLPRRSLPKTPSADFGLPDSSFYFEPETNRRTEQHYRFERRIKKMLSQFKTTKNDIIPLNSDDEDSIFSGSGSGSGGIQDYSGTGSLGGTRLPIALLLLKASKVPYEMKDSMDISDFSLTICSLGQSHQNGIMPGIESDKPATVKLAPALSVTGSDSADAKSQKAWFSVTGKAGLSIFGVFLNAFESEGNFPLIYAEGKSIIIIGWSDIIRTTSKPKNILNSNRSMMVVERGTLVPRIHIAHSRLYSNLHKGSIIKSKAVPNSIPSIRKNKIFISVSNSYLYVPKGDSAFDTGALTTLIRTSVNNYFSSTPDHYKYFVQMNSDNPLKLLNNHDAYSDNIDMTGYISSTSSEMSGHSSFTQSYSSARTSSARTVTAWIIPLILPFAFALF</sequence>
<dbReference type="Proteomes" id="UP001209854">
    <property type="component" value="Unassembled WGS sequence"/>
</dbReference>
<proteinExistence type="predicted"/>
<reference evidence="1 2" key="1">
    <citation type="submission" date="2022-10" db="EMBL/GenBank/DDBJ databases">
        <title>High-quality genome sequences of two octocoral-associated bacteria, Endozoicomonas euniceicola EF212 and Endozoicomonas gorgoniicola PS125.</title>
        <authorList>
            <person name="Chiou Y.-J."/>
            <person name="Chen Y.-H."/>
        </authorList>
    </citation>
    <scope>NUCLEOTIDE SEQUENCE [LARGE SCALE GENOMIC DNA]</scope>
    <source>
        <strain evidence="1 2">PS125</strain>
    </source>
</reference>
<protein>
    <submittedName>
        <fullName evidence="1">GPW/gp25 family protein</fullName>
    </submittedName>
</protein>
<keyword evidence="2" id="KW-1185">Reference proteome</keyword>
<evidence type="ECO:0000313" key="2">
    <source>
        <dbReference type="Proteomes" id="UP001209854"/>
    </source>
</evidence>
<evidence type="ECO:0000313" key="1">
    <source>
        <dbReference type="EMBL" id="MCW7555262.1"/>
    </source>
</evidence>
<dbReference type="EMBL" id="JAPFCC010000001">
    <property type="protein sequence ID" value="MCW7555262.1"/>
    <property type="molecule type" value="Genomic_DNA"/>
</dbReference>
<comment type="caution">
    <text evidence="1">The sequence shown here is derived from an EMBL/GenBank/DDBJ whole genome shotgun (WGS) entry which is preliminary data.</text>
</comment>